<dbReference type="PANTHER" id="PTHR35567:SF3">
    <property type="entry name" value="MALATE DEHYDROGENASE"/>
    <property type="match status" value="1"/>
</dbReference>
<dbReference type="AlphaFoldDB" id="A0A1J7I774"/>
<dbReference type="Pfam" id="PF11937">
    <property type="entry name" value="DUF3455"/>
    <property type="match status" value="1"/>
</dbReference>
<reference evidence="2 3" key="1">
    <citation type="submission" date="2016-10" db="EMBL/GenBank/DDBJ databases">
        <title>Draft genome sequence of Coniochaeta ligniaria NRRL30616, a lignocellulolytic fungus for bioabatement of inhibitors in plant biomass hydrolysates.</title>
        <authorList>
            <consortium name="DOE Joint Genome Institute"/>
            <person name="Jimenez D.J."/>
            <person name="Hector R.E."/>
            <person name="Riley R."/>
            <person name="Sun H."/>
            <person name="Grigoriev I.V."/>
            <person name="Van Elsas J.D."/>
            <person name="Nichols N.N."/>
        </authorList>
    </citation>
    <scope>NUCLEOTIDE SEQUENCE [LARGE SCALE GENOMIC DNA]</scope>
    <source>
        <strain evidence="2 3">NRRL 30616</strain>
    </source>
</reference>
<dbReference type="InParanoid" id="A0A1J7I774"/>
<gene>
    <name evidence="2" type="ORF">CONLIGDRAFT_686418</name>
</gene>
<proteinExistence type="predicted"/>
<keyword evidence="3" id="KW-1185">Reference proteome</keyword>
<name>A0A1J7I774_9PEZI</name>
<dbReference type="InterPro" id="IPR021851">
    <property type="entry name" value="DUF3455"/>
</dbReference>
<evidence type="ECO:0000313" key="2">
    <source>
        <dbReference type="EMBL" id="OIW23487.1"/>
    </source>
</evidence>
<feature type="signal peptide" evidence="1">
    <location>
        <begin position="1"/>
        <end position="18"/>
    </location>
</feature>
<organism evidence="2 3">
    <name type="scientific">Coniochaeta ligniaria NRRL 30616</name>
    <dbReference type="NCBI Taxonomy" id="1408157"/>
    <lineage>
        <taxon>Eukaryota</taxon>
        <taxon>Fungi</taxon>
        <taxon>Dikarya</taxon>
        <taxon>Ascomycota</taxon>
        <taxon>Pezizomycotina</taxon>
        <taxon>Sordariomycetes</taxon>
        <taxon>Sordariomycetidae</taxon>
        <taxon>Coniochaetales</taxon>
        <taxon>Coniochaetaceae</taxon>
        <taxon>Coniochaeta</taxon>
    </lineage>
</organism>
<feature type="chain" id="PRO_5012543465" description="Malate dehydrogenase" evidence="1">
    <location>
        <begin position="19"/>
        <end position="277"/>
    </location>
</feature>
<sequence length="277" mass="27593">MLAKTFVLLATLASAVIAAPPAPVPAKPCKPTTTKVGAVVTPTLPVTGVAPELPAPAAGLILKAIAIGHGIQNYSCITANGSATATGALAVLYDIKSLYPGTPSTGLSAEAFNGLSTAILWGQNPPLNLVNKTAASPGTPGRPNALAESAYGADTANPFPAAPADLRLGAITVPFLGVHYFDAASSPTFDLRSKAGLLASVKKVDVAKAPATADKGILQTGAVDWLGLPDNARGLGVGLSYVCRVVTAGGVAQACSTSGVGVGSVPYAAQYWFYGAA</sequence>
<dbReference type="Proteomes" id="UP000182658">
    <property type="component" value="Unassembled WGS sequence"/>
</dbReference>
<protein>
    <recommendedName>
        <fullName evidence="4">Malate dehydrogenase</fullName>
    </recommendedName>
</protein>
<dbReference type="PANTHER" id="PTHR35567">
    <property type="entry name" value="MALATE DEHYDROGENASE (AFU_ORTHOLOGUE AFUA_2G13800)"/>
    <property type="match status" value="1"/>
</dbReference>
<evidence type="ECO:0000313" key="3">
    <source>
        <dbReference type="Proteomes" id="UP000182658"/>
    </source>
</evidence>
<keyword evidence="1" id="KW-0732">Signal</keyword>
<accession>A0A1J7I774</accession>
<dbReference type="OrthoDB" id="1859733at2759"/>
<dbReference type="EMBL" id="KV875106">
    <property type="protein sequence ID" value="OIW23487.1"/>
    <property type="molecule type" value="Genomic_DNA"/>
</dbReference>
<evidence type="ECO:0000256" key="1">
    <source>
        <dbReference type="SAM" id="SignalP"/>
    </source>
</evidence>
<evidence type="ECO:0008006" key="4">
    <source>
        <dbReference type="Google" id="ProtNLM"/>
    </source>
</evidence>